<dbReference type="FunFam" id="3.90.230.10:FF:000002">
    <property type="entry name" value="Xaa-Pro aminopeptidase 3"/>
    <property type="match status" value="1"/>
</dbReference>
<dbReference type="InterPro" id="IPR029149">
    <property type="entry name" value="Creatin/AminoP/Spt16_N"/>
</dbReference>
<sequence>MYSFSPETFAARRRDFMERIGPDSVAILVANPESTRSHDTNFPYRPSSDILYLTGFREPQTVVVIAPGHDEGEFVMFVRDRDPNKEQWEGRRAGPDGAKAQYGADAAFTVGELEEKLPEFLEEREQLFYTLGRNAEFDKRVTRWVNKLRHRRNKPSGAPGALIDARDILHDMRVKKSDEEIELMRQAVDVTAEAHVLAMKHCRPGIKEYELQALIEYHFRKNGAEFPAYTSIVGAGDNATILHYVENRDVIDDGDVVLIDAGCELGFYAADITRSFPASGKFTSAQRDLYDAVLEAQIAVVDHIAPGVPYNELQDMAKRKLTESMIDLKLLSGSVDELIEEEKYKKYYPHSIGHWLGIDVHDVGPYHDTEGSWRPLEPNMVLTIEPGLYVPENDEDAPEALRGVGVRIEDDILVTEDGYENLSSACPKATDEIEALVGTGAD</sequence>
<dbReference type="InterPro" id="IPR000994">
    <property type="entry name" value="Pept_M24"/>
</dbReference>
<evidence type="ECO:0000256" key="3">
    <source>
        <dbReference type="ARBA" id="ARBA00008766"/>
    </source>
</evidence>
<dbReference type="SUPFAM" id="SSF53092">
    <property type="entry name" value="Creatinase/prolidase N-terminal domain"/>
    <property type="match status" value="1"/>
</dbReference>
<dbReference type="Gene3D" id="3.90.230.10">
    <property type="entry name" value="Creatinase/methionine aminopeptidase superfamily"/>
    <property type="match status" value="1"/>
</dbReference>
<dbReference type="OrthoDB" id="9806388at2"/>
<evidence type="ECO:0000256" key="2">
    <source>
        <dbReference type="ARBA" id="ARBA00001936"/>
    </source>
</evidence>
<comment type="catalytic activity">
    <reaction evidence="1">
        <text>Release of any N-terminal amino acid, including proline, that is linked to proline, even from a dipeptide or tripeptide.</text>
        <dbReference type="EC" id="3.4.11.9"/>
    </reaction>
</comment>
<dbReference type="GO" id="GO:0030145">
    <property type="term" value="F:manganese ion binding"/>
    <property type="evidence" value="ECO:0007669"/>
    <property type="project" value="InterPro"/>
</dbReference>
<evidence type="ECO:0000256" key="4">
    <source>
        <dbReference type="ARBA" id="ARBA00012574"/>
    </source>
</evidence>
<dbReference type="SMART" id="SM01011">
    <property type="entry name" value="AMP_N"/>
    <property type="match status" value="1"/>
</dbReference>
<accession>A0A5B8Y3G9</accession>
<dbReference type="Proteomes" id="UP000315995">
    <property type="component" value="Chromosome"/>
</dbReference>
<dbReference type="Gene3D" id="3.40.350.10">
    <property type="entry name" value="Creatinase/prolidase N-terminal domain"/>
    <property type="match status" value="1"/>
</dbReference>
<dbReference type="PANTHER" id="PTHR43226">
    <property type="entry name" value="XAA-PRO AMINOPEPTIDASE 3"/>
    <property type="match status" value="1"/>
</dbReference>
<evidence type="ECO:0000313" key="13">
    <source>
        <dbReference type="EMBL" id="QDG50973.1"/>
    </source>
</evidence>
<dbReference type="RefSeq" id="WP_141197463.1">
    <property type="nucleotide sequence ID" value="NZ_CP041186.1"/>
</dbReference>
<proteinExistence type="inferred from homology"/>
<comment type="cofactor">
    <cofactor evidence="2">
        <name>Mn(2+)</name>
        <dbReference type="ChEBI" id="CHEBI:29035"/>
    </cofactor>
</comment>
<dbReference type="AlphaFoldDB" id="A0A4Y6PRX5"/>
<protein>
    <recommendedName>
        <fullName evidence="8">Xaa-Pro aminopeptidase</fullName>
        <ecNumber evidence="4">3.4.11.9</ecNumber>
    </recommendedName>
    <alternativeName>
        <fullName evidence="9">Aminopeptidase P II</fullName>
    </alternativeName>
    <alternativeName>
        <fullName evidence="10">X-Pro aminopeptidase</fullName>
    </alternativeName>
</protein>
<dbReference type="InterPro" id="IPR052433">
    <property type="entry name" value="X-Pro_dipept-like"/>
</dbReference>
<gene>
    <name evidence="13" type="ORF">FIV42_09565</name>
</gene>
<evidence type="ECO:0000256" key="11">
    <source>
        <dbReference type="RuleBase" id="RU000590"/>
    </source>
</evidence>
<organism evidence="13 14">
    <name type="scientific">Persicimonas caeni</name>
    <dbReference type="NCBI Taxonomy" id="2292766"/>
    <lineage>
        <taxon>Bacteria</taxon>
        <taxon>Deltaproteobacteria</taxon>
        <taxon>Bradymonadales</taxon>
        <taxon>Bradymonadaceae</taxon>
        <taxon>Persicimonas</taxon>
    </lineage>
</organism>
<keyword evidence="7" id="KW-0464">Manganese</keyword>
<keyword evidence="5 11" id="KW-0479">Metal-binding</keyword>
<evidence type="ECO:0000313" key="14">
    <source>
        <dbReference type="Proteomes" id="UP000315995"/>
    </source>
</evidence>
<dbReference type="InterPro" id="IPR007865">
    <property type="entry name" value="Aminopep_P_N"/>
</dbReference>
<evidence type="ECO:0000256" key="6">
    <source>
        <dbReference type="ARBA" id="ARBA00022801"/>
    </source>
</evidence>
<dbReference type="SUPFAM" id="SSF55920">
    <property type="entry name" value="Creatinase/aminopeptidase"/>
    <property type="match status" value="1"/>
</dbReference>
<keyword evidence="14" id="KW-1185">Reference proteome</keyword>
<evidence type="ECO:0000256" key="7">
    <source>
        <dbReference type="ARBA" id="ARBA00023211"/>
    </source>
</evidence>
<accession>A0A4Y6PRX5</accession>
<dbReference type="EMBL" id="CP041186">
    <property type="protein sequence ID" value="QDG50973.1"/>
    <property type="molecule type" value="Genomic_DNA"/>
</dbReference>
<evidence type="ECO:0000256" key="5">
    <source>
        <dbReference type="ARBA" id="ARBA00022723"/>
    </source>
</evidence>
<dbReference type="InterPro" id="IPR001131">
    <property type="entry name" value="Peptidase_M24B_aminopep-P_CS"/>
</dbReference>
<dbReference type="GO" id="GO:0070006">
    <property type="term" value="F:metalloaminopeptidase activity"/>
    <property type="evidence" value="ECO:0007669"/>
    <property type="project" value="InterPro"/>
</dbReference>
<evidence type="ECO:0000256" key="8">
    <source>
        <dbReference type="ARBA" id="ARBA00069363"/>
    </source>
</evidence>
<dbReference type="EC" id="3.4.11.9" evidence="4"/>
<dbReference type="CDD" id="cd01087">
    <property type="entry name" value="Prolidase"/>
    <property type="match status" value="1"/>
</dbReference>
<keyword evidence="6" id="KW-0378">Hydrolase</keyword>
<evidence type="ECO:0000256" key="1">
    <source>
        <dbReference type="ARBA" id="ARBA00001424"/>
    </source>
</evidence>
<dbReference type="GO" id="GO:0005829">
    <property type="term" value="C:cytosol"/>
    <property type="evidence" value="ECO:0007669"/>
    <property type="project" value="TreeGrafter"/>
</dbReference>
<dbReference type="PROSITE" id="PS00491">
    <property type="entry name" value="PROLINE_PEPTIDASE"/>
    <property type="match status" value="1"/>
</dbReference>
<reference evidence="13 14" key="1">
    <citation type="submission" date="2019-06" db="EMBL/GenBank/DDBJ databases">
        <title>Persicimonas caeni gen. nov., sp. nov., a predatory bacterium isolated from solar saltern.</title>
        <authorList>
            <person name="Wang S."/>
        </authorList>
    </citation>
    <scope>NUCLEOTIDE SEQUENCE [LARGE SCALE GENOMIC DNA]</scope>
    <source>
        <strain evidence="13 14">YN101</strain>
    </source>
</reference>
<name>A0A4Y6PRX5_PERCE</name>
<evidence type="ECO:0000256" key="9">
    <source>
        <dbReference type="ARBA" id="ARBA00075356"/>
    </source>
</evidence>
<dbReference type="PANTHER" id="PTHR43226:SF4">
    <property type="entry name" value="XAA-PRO AMINOPEPTIDASE 3"/>
    <property type="match status" value="1"/>
</dbReference>
<dbReference type="Pfam" id="PF05195">
    <property type="entry name" value="AMP_N"/>
    <property type="match status" value="1"/>
</dbReference>
<comment type="similarity">
    <text evidence="3 11">Belongs to the peptidase M24B family.</text>
</comment>
<evidence type="ECO:0000259" key="12">
    <source>
        <dbReference type="SMART" id="SM01011"/>
    </source>
</evidence>
<dbReference type="GO" id="GO:0006508">
    <property type="term" value="P:proteolysis"/>
    <property type="evidence" value="ECO:0007669"/>
    <property type="project" value="TreeGrafter"/>
</dbReference>
<dbReference type="InterPro" id="IPR036005">
    <property type="entry name" value="Creatinase/aminopeptidase-like"/>
</dbReference>
<evidence type="ECO:0000256" key="10">
    <source>
        <dbReference type="ARBA" id="ARBA00081411"/>
    </source>
</evidence>
<feature type="domain" description="Aminopeptidase P N-terminal" evidence="12">
    <location>
        <begin position="4"/>
        <end position="138"/>
    </location>
</feature>
<dbReference type="Pfam" id="PF00557">
    <property type="entry name" value="Peptidase_M24"/>
    <property type="match status" value="1"/>
</dbReference>